<evidence type="ECO:0000256" key="2">
    <source>
        <dbReference type="ARBA" id="ARBA00022705"/>
    </source>
</evidence>
<comment type="similarity">
    <text evidence="1">Belongs to the DCC1 family.</text>
</comment>
<dbReference type="GO" id="GO:0000785">
    <property type="term" value="C:chromatin"/>
    <property type="evidence" value="ECO:0007669"/>
    <property type="project" value="TreeGrafter"/>
</dbReference>
<evidence type="ECO:0008006" key="5">
    <source>
        <dbReference type="Google" id="ProtNLM"/>
    </source>
</evidence>
<reference evidence="3 4" key="1">
    <citation type="submission" date="2023-10" db="EMBL/GenBank/DDBJ databases">
        <title>Draft Genome Sequence of Candida saopaulonensis from a very Premature Infant with Sepsis.</title>
        <authorList>
            <person name="Ning Y."/>
            <person name="Dai R."/>
            <person name="Xiao M."/>
            <person name="Xu Y."/>
            <person name="Yan Q."/>
            <person name="Zhang L."/>
        </authorList>
    </citation>
    <scope>NUCLEOTIDE SEQUENCE [LARGE SCALE GENOMIC DNA]</scope>
    <source>
        <strain evidence="3 4">19XY460</strain>
    </source>
</reference>
<keyword evidence="4" id="KW-1185">Reference proteome</keyword>
<dbReference type="EMBL" id="CP138896">
    <property type="protein sequence ID" value="WPK25296.1"/>
    <property type="molecule type" value="Genomic_DNA"/>
</dbReference>
<dbReference type="GO" id="GO:0034088">
    <property type="term" value="P:maintenance of mitotic sister chromatid cohesion"/>
    <property type="evidence" value="ECO:0007669"/>
    <property type="project" value="TreeGrafter"/>
</dbReference>
<evidence type="ECO:0000313" key="3">
    <source>
        <dbReference type="EMBL" id="WPK25296.1"/>
    </source>
</evidence>
<organism evidence="3 4">
    <name type="scientific">Australozyma saopauloensis</name>
    <dbReference type="NCBI Taxonomy" id="291208"/>
    <lineage>
        <taxon>Eukaryota</taxon>
        <taxon>Fungi</taxon>
        <taxon>Dikarya</taxon>
        <taxon>Ascomycota</taxon>
        <taxon>Saccharomycotina</taxon>
        <taxon>Pichiomycetes</taxon>
        <taxon>Metschnikowiaceae</taxon>
        <taxon>Australozyma</taxon>
    </lineage>
</organism>
<gene>
    <name evidence="3" type="ORF">PUMCH_002607</name>
</gene>
<dbReference type="AlphaFoldDB" id="A0AAX4HAE5"/>
<dbReference type="GO" id="GO:0000775">
    <property type="term" value="C:chromosome, centromeric region"/>
    <property type="evidence" value="ECO:0007669"/>
    <property type="project" value="TreeGrafter"/>
</dbReference>
<dbReference type="InterPro" id="IPR019128">
    <property type="entry name" value="Dcc1"/>
</dbReference>
<name>A0AAX4HAE5_9ASCO</name>
<dbReference type="GO" id="GO:0006260">
    <property type="term" value="P:DNA replication"/>
    <property type="evidence" value="ECO:0007669"/>
    <property type="project" value="UniProtKB-KW"/>
</dbReference>
<dbReference type="PANTHER" id="PTHR13395:SF6">
    <property type="entry name" value="SISTER CHROMATID COHESION PROTEIN DCC1"/>
    <property type="match status" value="1"/>
</dbReference>
<dbReference type="RefSeq" id="XP_062877678.1">
    <property type="nucleotide sequence ID" value="XM_063021608.1"/>
</dbReference>
<sequence>MSFSVYSQIGGSDDHKYKLMQLPKELLEYLKTPDNVLEFKLPLSRKNHLVLCTESETYTVRQMNHSNTQLVVEDLQVPAVGRKLMGLGPDSSSSLLAVGLCSYLYELTPSLGEIETAGLPLYDGTAELLVGSVPLSVESLMQSSPIARTCFQSQWHALCGSEIDGIAVILSPDFVTNVLYTIIAVAIAEKWSSFTLEEMAPRLASENSKFTRLVLETIAGKFCECKDNELSLNRPEIAKWFGIMSLKKLATATSDKDLLLQWKSSLPPFFNALLDLKVLRGHFYRPLAGRLQYLNKETLSPEIHARIKDMFKITKDWDYDEFLPYVEEFIPATKKADAVILKYAKKKRMGKLFVVCPR</sequence>
<dbReference type="KEGG" id="asau:88173671"/>
<dbReference type="GO" id="GO:0031390">
    <property type="term" value="C:Ctf18 RFC-like complex"/>
    <property type="evidence" value="ECO:0007669"/>
    <property type="project" value="InterPro"/>
</dbReference>
<protein>
    <recommendedName>
        <fullName evidence="5">Sister chromatid cohesion protein DCC1</fullName>
    </recommendedName>
</protein>
<dbReference type="PANTHER" id="PTHR13395">
    <property type="entry name" value="SISTER CHROMATID COHESION PROTEIN DCC1-RELATED"/>
    <property type="match status" value="1"/>
</dbReference>
<keyword evidence="2" id="KW-0235">DNA replication</keyword>
<dbReference type="Proteomes" id="UP001338582">
    <property type="component" value="Chromosome 3"/>
</dbReference>
<evidence type="ECO:0000256" key="1">
    <source>
        <dbReference type="ARBA" id="ARBA00007017"/>
    </source>
</evidence>
<dbReference type="Pfam" id="PF09724">
    <property type="entry name" value="Dcc1"/>
    <property type="match status" value="1"/>
</dbReference>
<proteinExistence type="inferred from homology"/>
<dbReference type="GeneID" id="88173671"/>
<accession>A0AAX4HAE5</accession>
<evidence type="ECO:0000313" key="4">
    <source>
        <dbReference type="Proteomes" id="UP001338582"/>
    </source>
</evidence>